<proteinExistence type="predicted"/>
<sequence>MSHQHVAIESLLLKVFQSQIGTHYCHFIWVSFPIFLHQSILPKLQGSQLRTFGSLLLQISCYLCDQCEFIFSNYFVTNN</sequence>
<name>A0A8J8NXC4_HALGN</name>
<evidence type="ECO:0000313" key="1">
    <source>
        <dbReference type="EMBL" id="TNV83767.1"/>
    </source>
</evidence>
<comment type="caution">
    <text evidence="1">The sequence shown here is derived from an EMBL/GenBank/DDBJ whole genome shotgun (WGS) entry which is preliminary data.</text>
</comment>
<dbReference type="AlphaFoldDB" id="A0A8J8NXC4"/>
<dbReference type="EMBL" id="RRYP01003478">
    <property type="protein sequence ID" value="TNV83767.1"/>
    <property type="molecule type" value="Genomic_DNA"/>
</dbReference>
<dbReference type="Proteomes" id="UP000785679">
    <property type="component" value="Unassembled WGS sequence"/>
</dbReference>
<organism evidence="1 2">
    <name type="scientific">Halteria grandinella</name>
    <dbReference type="NCBI Taxonomy" id="5974"/>
    <lineage>
        <taxon>Eukaryota</taxon>
        <taxon>Sar</taxon>
        <taxon>Alveolata</taxon>
        <taxon>Ciliophora</taxon>
        <taxon>Intramacronucleata</taxon>
        <taxon>Spirotrichea</taxon>
        <taxon>Stichotrichia</taxon>
        <taxon>Sporadotrichida</taxon>
        <taxon>Halteriidae</taxon>
        <taxon>Halteria</taxon>
    </lineage>
</organism>
<reference evidence="1" key="1">
    <citation type="submission" date="2019-06" db="EMBL/GenBank/DDBJ databases">
        <authorList>
            <person name="Zheng W."/>
        </authorList>
    </citation>
    <scope>NUCLEOTIDE SEQUENCE</scope>
    <source>
        <strain evidence="1">QDHG01</strain>
    </source>
</reference>
<keyword evidence="2" id="KW-1185">Reference proteome</keyword>
<gene>
    <name evidence="1" type="ORF">FGO68_gene13032</name>
</gene>
<evidence type="ECO:0000313" key="2">
    <source>
        <dbReference type="Proteomes" id="UP000785679"/>
    </source>
</evidence>
<accession>A0A8J8NXC4</accession>
<protein>
    <submittedName>
        <fullName evidence="1">Uncharacterized protein</fullName>
    </submittedName>
</protein>